<accession>A0ABQ4FW59</accession>
<dbReference type="InterPro" id="IPR023210">
    <property type="entry name" value="NADP_OxRdtase_dom"/>
</dbReference>
<dbReference type="PANTHER" id="PTHR43625">
    <property type="entry name" value="AFLATOXIN B1 ALDEHYDE REDUCTASE"/>
    <property type="match status" value="1"/>
</dbReference>
<dbReference type="PANTHER" id="PTHR43625:SF40">
    <property type="entry name" value="ALDO-KETO REDUCTASE YAKC [NADP(+)]"/>
    <property type="match status" value="1"/>
</dbReference>
<feature type="domain" description="NADP-dependent oxidoreductase" evidence="2">
    <location>
        <begin position="39"/>
        <end position="310"/>
    </location>
</feature>
<keyword evidence="1" id="KW-0560">Oxidoreductase</keyword>
<evidence type="ECO:0000256" key="1">
    <source>
        <dbReference type="ARBA" id="ARBA00023002"/>
    </source>
</evidence>
<sequence>MWGASPDNRGPYPLHHRRRYVMPGKLPTITIGGDLAVTAIGYGAMQLTGPQVWGPYPDHEGGLRLLRSLMDEGVTFIDTADVYGPHTNELLIREALHPYPEDLVIATKGGFVRGGHDYSTRGSVGNPKYLRQALMTSLRRLGLDRVQLYYLHSGYAVDAPFEDQVGELKAMQDEGYIQHIGLSNVTVEQYEIARGIADIAAVTALYNVGNRSGRALLAAAERDGAVFSPWHPVSLRDGGENAGRVAATLAPIAAAHGATPQQVALAWLLHRSPVMLPIPGSTSLAHVRENMAAASIALSPEEVAAITALADDAAE</sequence>
<dbReference type="InterPro" id="IPR050791">
    <property type="entry name" value="Aldo-Keto_reductase"/>
</dbReference>
<gene>
    <name evidence="3" type="ORF">Mco01_20580</name>
</gene>
<dbReference type="InterPro" id="IPR036812">
    <property type="entry name" value="NAD(P)_OxRdtase_dom_sf"/>
</dbReference>
<reference evidence="3 4" key="1">
    <citation type="submission" date="2021-01" db="EMBL/GenBank/DDBJ databases">
        <title>Whole genome shotgun sequence of Microbispora corallina NBRC 16416.</title>
        <authorList>
            <person name="Komaki H."/>
            <person name="Tamura T."/>
        </authorList>
    </citation>
    <scope>NUCLEOTIDE SEQUENCE [LARGE SCALE GENOMIC DNA]</scope>
    <source>
        <strain evidence="3 4">NBRC 16416</strain>
    </source>
</reference>
<name>A0ABQ4FW59_9ACTN</name>
<dbReference type="SUPFAM" id="SSF51430">
    <property type="entry name" value="NAD(P)-linked oxidoreductase"/>
    <property type="match status" value="1"/>
</dbReference>
<comment type="caution">
    <text evidence="3">The sequence shown here is derived from an EMBL/GenBank/DDBJ whole genome shotgun (WGS) entry which is preliminary data.</text>
</comment>
<organism evidence="3 4">
    <name type="scientific">Microbispora corallina</name>
    <dbReference type="NCBI Taxonomy" id="83302"/>
    <lineage>
        <taxon>Bacteria</taxon>
        <taxon>Bacillati</taxon>
        <taxon>Actinomycetota</taxon>
        <taxon>Actinomycetes</taxon>
        <taxon>Streptosporangiales</taxon>
        <taxon>Streptosporangiaceae</taxon>
        <taxon>Microbispora</taxon>
    </lineage>
</organism>
<dbReference type="InterPro" id="IPR020471">
    <property type="entry name" value="AKR"/>
</dbReference>
<dbReference type="Gene3D" id="3.20.20.100">
    <property type="entry name" value="NADP-dependent oxidoreductase domain"/>
    <property type="match status" value="1"/>
</dbReference>
<evidence type="ECO:0000313" key="3">
    <source>
        <dbReference type="EMBL" id="GIH39058.1"/>
    </source>
</evidence>
<dbReference type="EMBL" id="BOOC01000006">
    <property type="protein sequence ID" value="GIH39058.1"/>
    <property type="molecule type" value="Genomic_DNA"/>
</dbReference>
<dbReference type="PRINTS" id="PR00069">
    <property type="entry name" value="ALDKETRDTASE"/>
</dbReference>
<protein>
    <submittedName>
        <fullName evidence="3">Oxidoreductase</fullName>
    </submittedName>
</protein>
<dbReference type="Pfam" id="PF00248">
    <property type="entry name" value="Aldo_ket_red"/>
    <property type="match status" value="1"/>
</dbReference>
<proteinExistence type="predicted"/>
<evidence type="ECO:0000313" key="4">
    <source>
        <dbReference type="Proteomes" id="UP000603904"/>
    </source>
</evidence>
<keyword evidence="4" id="KW-1185">Reference proteome</keyword>
<dbReference type="CDD" id="cd19088">
    <property type="entry name" value="AKR_AKR13B1"/>
    <property type="match status" value="1"/>
</dbReference>
<evidence type="ECO:0000259" key="2">
    <source>
        <dbReference type="Pfam" id="PF00248"/>
    </source>
</evidence>
<dbReference type="Proteomes" id="UP000603904">
    <property type="component" value="Unassembled WGS sequence"/>
</dbReference>